<gene>
    <name evidence="1" type="ORF">Fuma_02809</name>
</gene>
<name>A0A1P8WGM6_9PLAN</name>
<reference evidence="1 2" key="1">
    <citation type="journal article" date="2016" name="Front. Microbiol.">
        <title>Fuerstia marisgermanicae gen. nov., sp. nov., an Unusual Member of the Phylum Planctomycetes from the German Wadden Sea.</title>
        <authorList>
            <person name="Kohn T."/>
            <person name="Heuer A."/>
            <person name="Jogler M."/>
            <person name="Vollmers J."/>
            <person name="Boedeker C."/>
            <person name="Bunk B."/>
            <person name="Rast P."/>
            <person name="Borchert D."/>
            <person name="Glockner I."/>
            <person name="Freese H.M."/>
            <person name="Klenk H.P."/>
            <person name="Overmann J."/>
            <person name="Kaster A.K."/>
            <person name="Rohde M."/>
            <person name="Wiegand S."/>
            <person name="Jogler C."/>
        </authorList>
    </citation>
    <scope>NUCLEOTIDE SEQUENCE [LARGE SCALE GENOMIC DNA]</scope>
    <source>
        <strain evidence="1 2">NH11</strain>
    </source>
</reference>
<accession>A0A1P8WGM6</accession>
<dbReference type="KEGG" id="fmr:Fuma_02809"/>
<sequence>MAKFLNRREFASGITLGLAAMKCPLESCADEQKPELPPTWLVEHGINALARAA</sequence>
<organism evidence="1 2">
    <name type="scientific">Fuerstiella marisgermanici</name>
    <dbReference type="NCBI Taxonomy" id="1891926"/>
    <lineage>
        <taxon>Bacteria</taxon>
        <taxon>Pseudomonadati</taxon>
        <taxon>Planctomycetota</taxon>
        <taxon>Planctomycetia</taxon>
        <taxon>Planctomycetales</taxon>
        <taxon>Planctomycetaceae</taxon>
        <taxon>Fuerstiella</taxon>
    </lineage>
</organism>
<keyword evidence="2" id="KW-1185">Reference proteome</keyword>
<dbReference type="STRING" id="1891926.Fuma_02809"/>
<evidence type="ECO:0000313" key="1">
    <source>
        <dbReference type="EMBL" id="APZ93192.1"/>
    </source>
</evidence>
<evidence type="ECO:0000313" key="2">
    <source>
        <dbReference type="Proteomes" id="UP000187735"/>
    </source>
</evidence>
<dbReference type="Proteomes" id="UP000187735">
    <property type="component" value="Chromosome"/>
</dbReference>
<dbReference type="EMBL" id="CP017641">
    <property type="protein sequence ID" value="APZ93192.1"/>
    <property type="molecule type" value="Genomic_DNA"/>
</dbReference>
<protein>
    <submittedName>
        <fullName evidence="1">Uncharacterized protein</fullName>
    </submittedName>
</protein>
<dbReference type="AlphaFoldDB" id="A0A1P8WGM6"/>
<proteinExistence type="predicted"/>
<dbReference type="RefSeq" id="WP_218922437.1">
    <property type="nucleotide sequence ID" value="NZ_CP017641.1"/>
</dbReference>